<dbReference type="PANTHER" id="PTHR43798:SF33">
    <property type="entry name" value="HYDROLASE, PUTATIVE (AFU_ORTHOLOGUE AFUA_2G14860)-RELATED"/>
    <property type="match status" value="1"/>
</dbReference>
<dbReference type="SUPFAM" id="SSF53474">
    <property type="entry name" value="alpha/beta-Hydrolases"/>
    <property type="match status" value="1"/>
</dbReference>
<proteinExistence type="predicted"/>
<dbReference type="Gene3D" id="3.40.50.1820">
    <property type="entry name" value="alpha/beta hydrolase"/>
    <property type="match status" value="1"/>
</dbReference>
<evidence type="ECO:0000313" key="2">
    <source>
        <dbReference type="EMBL" id="WXB13580.1"/>
    </source>
</evidence>
<dbReference type="InterPro" id="IPR000073">
    <property type="entry name" value="AB_hydrolase_1"/>
</dbReference>
<evidence type="ECO:0000259" key="1">
    <source>
        <dbReference type="Pfam" id="PF00561"/>
    </source>
</evidence>
<dbReference type="Pfam" id="PF00561">
    <property type="entry name" value="Abhydrolase_1"/>
    <property type="match status" value="1"/>
</dbReference>
<keyword evidence="2" id="KW-0378">Hydrolase</keyword>
<dbReference type="GO" id="GO:0016787">
    <property type="term" value="F:hydrolase activity"/>
    <property type="evidence" value="ECO:0007669"/>
    <property type="project" value="UniProtKB-KW"/>
</dbReference>
<gene>
    <name evidence="2" type="ORF">LZC94_37805</name>
</gene>
<dbReference type="InterPro" id="IPR029058">
    <property type="entry name" value="AB_hydrolase_fold"/>
</dbReference>
<sequence>MTIHELKAERHSVETSHGQIRYIEAGKGPVALFVHGVLLNGYLWRHQLSELSDIRRCIAIDLLAHGETQVKPGGDVSATANAEMLLEFLNALNIDTVDLVGNDSGGGIAQIFAAKHPERIRSLTLTDCDTHDNWPPEAFKPFLAMAAAGGLPGALERMLADKPFYRSEAALGPAYERAADVADETIEAYLRPLTRSPDRVRDLERFLAAFDSEHTVRIEGALRKLHKPTLIVWGTDDVYFPIGWADWLAKTIPGPCTKVQLDGARLFFPEERWSEFNAALRSHWSGIR</sequence>
<protein>
    <submittedName>
        <fullName evidence="2">Alpha/beta hydrolase</fullName>
    </submittedName>
</protein>
<organism evidence="2 3">
    <name type="scientific">Pendulispora albinea</name>
    <dbReference type="NCBI Taxonomy" id="2741071"/>
    <lineage>
        <taxon>Bacteria</taxon>
        <taxon>Pseudomonadati</taxon>
        <taxon>Myxococcota</taxon>
        <taxon>Myxococcia</taxon>
        <taxon>Myxococcales</taxon>
        <taxon>Sorangiineae</taxon>
        <taxon>Pendulisporaceae</taxon>
        <taxon>Pendulispora</taxon>
    </lineage>
</organism>
<keyword evidence="3" id="KW-1185">Reference proteome</keyword>
<dbReference type="PRINTS" id="PR00111">
    <property type="entry name" value="ABHYDROLASE"/>
</dbReference>
<dbReference type="RefSeq" id="WP_394823194.1">
    <property type="nucleotide sequence ID" value="NZ_CP089984.1"/>
</dbReference>
<accession>A0ABZ2LS62</accession>
<reference evidence="2 3" key="1">
    <citation type="submission" date="2021-12" db="EMBL/GenBank/DDBJ databases">
        <title>Discovery of the Pendulisporaceae a myxobacterial family with distinct sporulation behavior and unique specialized metabolism.</title>
        <authorList>
            <person name="Garcia R."/>
            <person name="Popoff A."/>
            <person name="Bader C.D."/>
            <person name="Loehr J."/>
            <person name="Walesch S."/>
            <person name="Walt C."/>
            <person name="Boldt J."/>
            <person name="Bunk B."/>
            <person name="Haeckl F.J.F.P.J."/>
            <person name="Gunesch A.P."/>
            <person name="Birkelbach J."/>
            <person name="Nuebel U."/>
            <person name="Pietschmann T."/>
            <person name="Bach T."/>
            <person name="Mueller R."/>
        </authorList>
    </citation>
    <scope>NUCLEOTIDE SEQUENCE [LARGE SCALE GENOMIC DNA]</scope>
    <source>
        <strain evidence="2 3">MSr11954</strain>
    </source>
</reference>
<feature type="domain" description="AB hydrolase-1" evidence="1">
    <location>
        <begin position="32"/>
        <end position="254"/>
    </location>
</feature>
<dbReference type="EMBL" id="CP089984">
    <property type="protein sequence ID" value="WXB13580.1"/>
    <property type="molecule type" value="Genomic_DNA"/>
</dbReference>
<dbReference type="Proteomes" id="UP001370348">
    <property type="component" value="Chromosome"/>
</dbReference>
<evidence type="ECO:0000313" key="3">
    <source>
        <dbReference type="Proteomes" id="UP001370348"/>
    </source>
</evidence>
<dbReference type="InterPro" id="IPR050266">
    <property type="entry name" value="AB_hydrolase_sf"/>
</dbReference>
<dbReference type="PANTHER" id="PTHR43798">
    <property type="entry name" value="MONOACYLGLYCEROL LIPASE"/>
    <property type="match status" value="1"/>
</dbReference>
<name>A0ABZ2LS62_9BACT</name>